<dbReference type="EMBL" id="FOQE01000016">
    <property type="protein sequence ID" value="SFH71830.1"/>
    <property type="molecule type" value="Genomic_DNA"/>
</dbReference>
<dbReference type="SUPFAM" id="SSF53067">
    <property type="entry name" value="Actin-like ATPase domain"/>
    <property type="match status" value="1"/>
</dbReference>
<dbReference type="GO" id="GO:0016301">
    <property type="term" value="F:kinase activity"/>
    <property type="evidence" value="ECO:0007669"/>
    <property type="project" value="UniProtKB-KW"/>
</dbReference>
<dbReference type="InterPro" id="IPR043129">
    <property type="entry name" value="ATPase_NBD"/>
</dbReference>
<name>A0A1I3CBA3_9LACT</name>
<dbReference type="PANTHER" id="PTHR18964">
    <property type="entry name" value="ROK (REPRESSOR, ORF, KINASE) FAMILY"/>
    <property type="match status" value="1"/>
</dbReference>
<dbReference type="AlphaFoldDB" id="A0A1I3CBA3"/>
<organism evidence="2 3">
    <name type="scientific">Pisciglobus halotolerans</name>
    <dbReference type="NCBI Taxonomy" id="745365"/>
    <lineage>
        <taxon>Bacteria</taxon>
        <taxon>Bacillati</taxon>
        <taxon>Bacillota</taxon>
        <taxon>Bacilli</taxon>
        <taxon>Lactobacillales</taxon>
        <taxon>Carnobacteriaceae</taxon>
    </lineage>
</organism>
<evidence type="ECO:0000313" key="2">
    <source>
        <dbReference type="EMBL" id="SFH71830.1"/>
    </source>
</evidence>
<dbReference type="InterPro" id="IPR000600">
    <property type="entry name" value="ROK"/>
</dbReference>
<gene>
    <name evidence="2" type="ORF">SAMN04489868_1167</name>
</gene>
<evidence type="ECO:0000256" key="1">
    <source>
        <dbReference type="ARBA" id="ARBA00006479"/>
    </source>
</evidence>
<evidence type="ECO:0000313" key="3">
    <source>
        <dbReference type="Proteomes" id="UP000198668"/>
    </source>
</evidence>
<dbReference type="PANTHER" id="PTHR18964:SF165">
    <property type="entry name" value="BETA-GLUCOSIDE KINASE"/>
    <property type="match status" value="1"/>
</dbReference>
<dbReference type="Pfam" id="PF00480">
    <property type="entry name" value="ROK"/>
    <property type="match status" value="1"/>
</dbReference>
<dbReference type="RefSeq" id="WP_218147454.1">
    <property type="nucleotide sequence ID" value="NZ_FOQE01000016.1"/>
</dbReference>
<keyword evidence="3" id="KW-1185">Reference proteome</keyword>
<dbReference type="CDD" id="cd24068">
    <property type="entry name" value="ASKHA_NBD_ROK_FnNanK-like"/>
    <property type="match status" value="1"/>
</dbReference>
<dbReference type="Proteomes" id="UP000198668">
    <property type="component" value="Unassembled WGS sequence"/>
</dbReference>
<keyword evidence="2" id="KW-0418">Kinase</keyword>
<keyword evidence="2" id="KW-0808">Transferase</keyword>
<comment type="similarity">
    <text evidence="1">Belongs to the ROK (NagC/XylR) family.</text>
</comment>
<dbReference type="Gene3D" id="3.30.420.40">
    <property type="match status" value="2"/>
</dbReference>
<proteinExistence type="inferred from homology"/>
<protein>
    <submittedName>
        <fullName evidence="2">Sugar kinase of the NBD/HSP70 family, may contain an N-terminal HTH domain</fullName>
    </submittedName>
</protein>
<accession>A0A1I3CBA3</accession>
<sequence>MSILALDIGGTAIKYSLFDSSGVPLTITYEIPTPKTETDNHIIDAVDQIIIEMKRNHDIAGVAVSTAGVVDAEKGTVVFAGPTIPGYTNTPIKQWIEETAAVPCEVENDVNCAALGEFWKGAGKGSRSLVCVTVGTGVGGAIILDGKVWKGSTHSAGEIGYLPLSSGHTFQDEASTTALVRNYSQMSSFPVEELNGKIIFKKAKAGDADAARAIDELIASLNQGLLTIAYLIAPDMIVIGGGIAAQKEYLENKINDKMKNSIVSERLMPKSIRCADLGNTAGMIGALYHFKEKHPSV</sequence>
<reference evidence="2 3" key="1">
    <citation type="submission" date="2016-10" db="EMBL/GenBank/DDBJ databases">
        <authorList>
            <person name="de Groot N.N."/>
        </authorList>
    </citation>
    <scope>NUCLEOTIDE SEQUENCE [LARGE SCALE GENOMIC DNA]</scope>
    <source>
        <strain evidence="2 3">DSM 27630</strain>
    </source>
</reference>